<name>A0A200R926_MACCD</name>
<comment type="caution">
    <text evidence="10">The sequence shown here is derived from an EMBL/GenBank/DDBJ whole genome shotgun (WGS) entry which is preliminary data.</text>
</comment>
<dbReference type="CDD" id="cd14702">
    <property type="entry name" value="bZIP_plant_GBF1"/>
    <property type="match status" value="1"/>
</dbReference>
<dbReference type="Pfam" id="PF16596">
    <property type="entry name" value="MFMR_assoc"/>
    <property type="match status" value="1"/>
</dbReference>
<dbReference type="Gene3D" id="1.20.5.170">
    <property type="match status" value="1"/>
</dbReference>
<comment type="subcellular location">
    <subcellularLocation>
        <location evidence="1">Nucleus</location>
    </subcellularLocation>
</comment>
<dbReference type="InterPro" id="IPR012900">
    <property type="entry name" value="MFMR"/>
</dbReference>
<gene>
    <name evidence="9" type="ORF">BVC80_1831g224</name>
    <name evidence="10" type="ORF">BVC80_6419g1</name>
</gene>
<dbReference type="FunFam" id="1.20.5.170:FF:000020">
    <property type="entry name" value="BZIP transcription factor"/>
    <property type="match status" value="1"/>
</dbReference>
<evidence type="ECO:0000256" key="3">
    <source>
        <dbReference type="ARBA" id="ARBA00023015"/>
    </source>
</evidence>
<sequence>MGSGEEGTPAKPSTATASTQQETPPTPSYSDWSTHMQAYYGAAATPPPFFTSSVASPTPHPYMWGGQHLIPPPYGTPLPYPALYPHGGLYPHPGMPSAQDAAQTTRETEGKGPDGKERVSTKKSKGNSGNTGASVGKSGESAKVTSGSGNDGASQSAESGSEGASESSDDNNNQQEVSATKKKSFNQMLADGTPFVSEAYMLYLLLIVSVLTLRTLSGANAQNNDTAEYSGAAVANLPTSVPGKPAGMPGTNLNIGMDLWNTSPVGTVPLRARPNASGVSSAVVPAKMVGREGVPAEHLWVQQDERELKRQKRKQSNRESARRSRLRKQAECEELQAKVETLSSENHNLHKELQRLSEECEKLATENKSLMEELGQLYGPDAISTLDANMSNQPVNGEGTGQDDSRGNNNSVSGQTNGVLFSSNNNLEPGSK</sequence>
<evidence type="ECO:0000256" key="1">
    <source>
        <dbReference type="ARBA" id="ARBA00004123"/>
    </source>
</evidence>
<feature type="domain" description="BZIP" evidence="8">
    <location>
        <begin position="307"/>
        <end position="370"/>
    </location>
</feature>
<feature type="compositionally biased region" description="Basic and acidic residues" evidence="7">
    <location>
        <begin position="316"/>
        <end position="329"/>
    </location>
</feature>
<evidence type="ECO:0000256" key="5">
    <source>
        <dbReference type="ARBA" id="ARBA00023163"/>
    </source>
</evidence>
<dbReference type="EMBL" id="MVGT01000435">
    <property type="protein sequence ID" value="OVA18666.1"/>
    <property type="molecule type" value="Genomic_DNA"/>
</dbReference>
<feature type="compositionally biased region" description="Polar residues" evidence="7">
    <location>
        <begin position="407"/>
        <end position="432"/>
    </location>
</feature>
<comment type="similarity">
    <text evidence="2">Belongs to the bZIP family.</text>
</comment>
<feature type="region of interest" description="Disordered" evidence="7">
    <location>
        <begin position="1"/>
        <end position="31"/>
    </location>
</feature>
<dbReference type="Pfam" id="PF07777">
    <property type="entry name" value="MFMR"/>
    <property type="match status" value="1"/>
</dbReference>
<evidence type="ECO:0000256" key="7">
    <source>
        <dbReference type="SAM" id="MobiDB-lite"/>
    </source>
</evidence>
<reference evidence="10 11" key="1">
    <citation type="journal article" date="2017" name="Mol. Plant">
        <title>The Genome of Medicinal Plant Macleaya cordata Provides New Insights into Benzylisoquinoline Alkaloids Metabolism.</title>
        <authorList>
            <person name="Liu X."/>
            <person name="Liu Y."/>
            <person name="Huang P."/>
            <person name="Ma Y."/>
            <person name="Qing Z."/>
            <person name="Tang Q."/>
            <person name="Cao H."/>
            <person name="Cheng P."/>
            <person name="Zheng Y."/>
            <person name="Yuan Z."/>
            <person name="Zhou Y."/>
            <person name="Liu J."/>
            <person name="Tang Z."/>
            <person name="Zhuo Y."/>
            <person name="Zhang Y."/>
            <person name="Yu L."/>
            <person name="Huang J."/>
            <person name="Yang P."/>
            <person name="Peng Q."/>
            <person name="Zhang J."/>
            <person name="Jiang W."/>
            <person name="Zhang Z."/>
            <person name="Lin K."/>
            <person name="Ro D.K."/>
            <person name="Chen X."/>
            <person name="Xiong X."/>
            <person name="Shang Y."/>
            <person name="Huang S."/>
            <person name="Zeng J."/>
        </authorList>
    </citation>
    <scope>NUCLEOTIDE SEQUENCE [LARGE SCALE GENOMIC DNA]</scope>
    <source>
        <strain evidence="10">BLH2017</strain>
        <strain evidence="11">cv. BLH2017</strain>
        <tissue evidence="10">Root</tissue>
    </source>
</reference>
<evidence type="ECO:0000256" key="2">
    <source>
        <dbReference type="ARBA" id="ARBA00007163"/>
    </source>
</evidence>
<dbReference type="AlphaFoldDB" id="A0A200R926"/>
<keyword evidence="11" id="KW-1185">Reference proteome</keyword>
<dbReference type="InterPro" id="IPR045314">
    <property type="entry name" value="bZIP_plant_GBF1"/>
</dbReference>
<dbReference type="SMART" id="SM00338">
    <property type="entry name" value="BRLZ"/>
    <property type="match status" value="1"/>
</dbReference>
<keyword evidence="4" id="KW-0238">DNA-binding</keyword>
<dbReference type="EMBL" id="MVGT01000229">
    <property type="protein sequence ID" value="OVA19186.1"/>
    <property type="molecule type" value="Genomic_DNA"/>
</dbReference>
<evidence type="ECO:0000256" key="6">
    <source>
        <dbReference type="ARBA" id="ARBA00023242"/>
    </source>
</evidence>
<dbReference type="InterPro" id="IPR046347">
    <property type="entry name" value="bZIP_sf"/>
</dbReference>
<dbReference type="GO" id="GO:0003700">
    <property type="term" value="F:DNA-binding transcription factor activity"/>
    <property type="evidence" value="ECO:0007669"/>
    <property type="project" value="InterPro"/>
</dbReference>
<dbReference type="STRING" id="56857.A0A200R926"/>
<dbReference type="SUPFAM" id="SSF57959">
    <property type="entry name" value="Leucine zipper domain"/>
    <property type="match status" value="1"/>
</dbReference>
<dbReference type="Pfam" id="PF00170">
    <property type="entry name" value="bZIP_1"/>
    <property type="match status" value="1"/>
</dbReference>
<proteinExistence type="inferred from homology"/>
<dbReference type="OrthoDB" id="1642657at2759"/>
<dbReference type="PROSITE" id="PS50217">
    <property type="entry name" value="BZIP"/>
    <property type="match status" value="1"/>
</dbReference>
<feature type="compositionally biased region" description="Low complexity" evidence="7">
    <location>
        <begin position="9"/>
        <end position="19"/>
    </location>
</feature>
<dbReference type="PANTHER" id="PTHR45967:SF20">
    <property type="entry name" value="G-BOX-BINDING FACTOR 1"/>
    <property type="match status" value="1"/>
</dbReference>
<dbReference type="GO" id="GO:0005634">
    <property type="term" value="C:nucleus"/>
    <property type="evidence" value="ECO:0007669"/>
    <property type="project" value="UniProtKB-SubCell"/>
</dbReference>
<evidence type="ECO:0000313" key="11">
    <source>
        <dbReference type="Proteomes" id="UP000195402"/>
    </source>
</evidence>
<dbReference type="GO" id="GO:0000976">
    <property type="term" value="F:transcription cis-regulatory region binding"/>
    <property type="evidence" value="ECO:0007669"/>
    <property type="project" value="UniProtKB-ARBA"/>
</dbReference>
<feature type="region of interest" description="Disordered" evidence="7">
    <location>
        <begin position="384"/>
        <end position="432"/>
    </location>
</feature>
<dbReference type="FunCoup" id="A0A200R926">
    <property type="interactions" value="136"/>
</dbReference>
<evidence type="ECO:0000313" key="9">
    <source>
        <dbReference type="EMBL" id="OVA18666.1"/>
    </source>
</evidence>
<dbReference type="Proteomes" id="UP000195402">
    <property type="component" value="Unassembled WGS sequence"/>
</dbReference>
<dbReference type="PROSITE" id="PS00036">
    <property type="entry name" value="BZIP_BASIC"/>
    <property type="match status" value="1"/>
</dbReference>
<keyword evidence="3" id="KW-0805">Transcription regulation</keyword>
<dbReference type="OMA" id="GVMPDQW"/>
<keyword evidence="5" id="KW-0804">Transcription</keyword>
<accession>A0A200R926</accession>
<feature type="region of interest" description="Disordered" evidence="7">
    <location>
        <begin position="305"/>
        <end position="329"/>
    </location>
</feature>
<feature type="compositionally biased region" description="Low complexity" evidence="7">
    <location>
        <begin position="151"/>
        <end position="173"/>
    </location>
</feature>
<feature type="compositionally biased region" description="Polar residues" evidence="7">
    <location>
        <begin position="20"/>
        <end position="31"/>
    </location>
</feature>
<dbReference type="InterPro" id="IPR004827">
    <property type="entry name" value="bZIP"/>
</dbReference>
<feature type="compositionally biased region" description="Polar residues" evidence="7">
    <location>
        <begin position="386"/>
        <end position="395"/>
    </location>
</feature>
<protein>
    <submittedName>
        <fullName evidence="10">Basic-leucine zipper domain</fullName>
    </submittedName>
</protein>
<evidence type="ECO:0000313" key="10">
    <source>
        <dbReference type="EMBL" id="OVA19186.1"/>
    </source>
</evidence>
<dbReference type="PANTHER" id="PTHR45967">
    <property type="entry name" value="G-BOX-BINDING FACTOR 3-RELATED"/>
    <property type="match status" value="1"/>
</dbReference>
<feature type="compositionally biased region" description="Basic and acidic residues" evidence="7">
    <location>
        <begin position="106"/>
        <end position="120"/>
    </location>
</feature>
<organism evidence="10 11">
    <name type="scientific">Macleaya cordata</name>
    <name type="common">Five-seeded plume-poppy</name>
    <name type="synonym">Bocconia cordata</name>
    <dbReference type="NCBI Taxonomy" id="56857"/>
    <lineage>
        <taxon>Eukaryota</taxon>
        <taxon>Viridiplantae</taxon>
        <taxon>Streptophyta</taxon>
        <taxon>Embryophyta</taxon>
        <taxon>Tracheophyta</taxon>
        <taxon>Spermatophyta</taxon>
        <taxon>Magnoliopsida</taxon>
        <taxon>Ranunculales</taxon>
        <taxon>Papaveraceae</taxon>
        <taxon>Papaveroideae</taxon>
        <taxon>Macleaya</taxon>
    </lineage>
</organism>
<keyword evidence="6" id="KW-0539">Nucleus</keyword>
<dbReference type="InterPro" id="IPR044827">
    <property type="entry name" value="GBF-like"/>
</dbReference>
<evidence type="ECO:0000259" key="8">
    <source>
        <dbReference type="PROSITE" id="PS50217"/>
    </source>
</evidence>
<evidence type="ECO:0000256" key="4">
    <source>
        <dbReference type="ARBA" id="ARBA00023125"/>
    </source>
</evidence>
<feature type="region of interest" description="Disordered" evidence="7">
    <location>
        <begin position="91"/>
        <end position="179"/>
    </location>
</feature>